<dbReference type="AlphaFoldDB" id="A0A9D2ID68"/>
<reference evidence="2" key="2">
    <citation type="submission" date="2021-04" db="EMBL/GenBank/DDBJ databases">
        <authorList>
            <person name="Gilroy R."/>
        </authorList>
    </citation>
    <scope>NUCLEOTIDE SEQUENCE</scope>
    <source>
        <strain evidence="2">CHK187-5294</strain>
    </source>
</reference>
<name>A0A9D2ID68_9FIRM</name>
<keyword evidence="1" id="KW-0175">Coiled coil</keyword>
<accession>A0A9D2ID68</accession>
<feature type="coiled-coil region" evidence="1">
    <location>
        <begin position="156"/>
        <end position="198"/>
    </location>
</feature>
<proteinExistence type="predicted"/>
<evidence type="ECO:0000313" key="2">
    <source>
        <dbReference type="EMBL" id="HIZ03303.1"/>
    </source>
</evidence>
<dbReference type="EMBL" id="DXCL01000021">
    <property type="protein sequence ID" value="HIZ03303.1"/>
    <property type="molecule type" value="Genomic_DNA"/>
</dbReference>
<evidence type="ECO:0000313" key="3">
    <source>
        <dbReference type="Proteomes" id="UP000824132"/>
    </source>
</evidence>
<organism evidence="2 3">
    <name type="scientific">Candidatus Borkfalkia avistercoris</name>
    <dbReference type="NCBI Taxonomy" id="2838504"/>
    <lineage>
        <taxon>Bacteria</taxon>
        <taxon>Bacillati</taxon>
        <taxon>Bacillota</taxon>
        <taxon>Clostridia</taxon>
        <taxon>Christensenellales</taxon>
        <taxon>Christensenellaceae</taxon>
        <taxon>Candidatus Borkfalkia</taxon>
    </lineage>
</organism>
<gene>
    <name evidence="2" type="ORF">H9727_03370</name>
</gene>
<evidence type="ECO:0000256" key="1">
    <source>
        <dbReference type="SAM" id="Coils"/>
    </source>
</evidence>
<dbReference type="Proteomes" id="UP000824132">
    <property type="component" value="Unassembled WGS sequence"/>
</dbReference>
<protein>
    <submittedName>
        <fullName evidence="2">Uncharacterized protein</fullName>
    </submittedName>
</protein>
<comment type="caution">
    <text evidence="2">The sequence shown here is derived from an EMBL/GenBank/DDBJ whole genome shotgun (WGS) entry which is preliminary data.</text>
</comment>
<sequence>MDKINGYSEQEARALIDFIAEGKKRGEALSALFASYGKKCGRAAGSVRNYYYQFLKCEDARAKEILRGKRLRAEKIRAFSDEERNEMLKKILSERSKGYSVRRAIANVCAGNEKQMLRYQNKYRNLAKKQPELIERTAKEMGLPAAMPARKTDFLQKRLEREINDLYDRLAVALREENDRLKKAVERLTEENEILRRAGKTEKGA</sequence>
<reference evidence="2" key="1">
    <citation type="journal article" date="2021" name="PeerJ">
        <title>Extensive microbial diversity within the chicken gut microbiome revealed by metagenomics and culture.</title>
        <authorList>
            <person name="Gilroy R."/>
            <person name="Ravi A."/>
            <person name="Getino M."/>
            <person name="Pursley I."/>
            <person name="Horton D.L."/>
            <person name="Alikhan N.F."/>
            <person name="Baker D."/>
            <person name="Gharbi K."/>
            <person name="Hall N."/>
            <person name="Watson M."/>
            <person name="Adriaenssens E.M."/>
            <person name="Foster-Nyarko E."/>
            <person name="Jarju S."/>
            <person name="Secka A."/>
            <person name="Antonio M."/>
            <person name="Oren A."/>
            <person name="Chaudhuri R.R."/>
            <person name="La Ragione R."/>
            <person name="Hildebrand F."/>
            <person name="Pallen M.J."/>
        </authorList>
    </citation>
    <scope>NUCLEOTIDE SEQUENCE</scope>
    <source>
        <strain evidence="2">CHK187-5294</strain>
    </source>
</reference>